<protein>
    <submittedName>
        <fullName evidence="3">Uncharacterized protein</fullName>
    </submittedName>
</protein>
<evidence type="ECO:0000256" key="2">
    <source>
        <dbReference type="SAM" id="Phobius"/>
    </source>
</evidence>
<gene>
    <name evidence="3" type="ORF">BHLFYP23_00122</name>
</gene>
<sequence>MEEALKFRKGDRIKIEGELYQVLGGIELVNRSDGARWTEYYVQNLQNGKERWLSVDEIYDEYAIYTSCDSKEFSEEELDAKGWKNADSGVEEVLSWFGNVDAEQGEKASYTEYEDNTGEYLMSVEHWDGETEYAKGYYLDKDEIEVSGDLQQIENPQFRVDYNNCQPRQPQTMQKRRGRKNKIIAVVVIAVLAWGIWAMTKSASKKEIRNYLEDSPFYSYETSITSDLNEEEKADVYSTSRSIEMAAKDIINAIDGETEDVQENTEDESVAILTEHEYCLVYESEEGKTMVQASSRAYVYQSTNDPYHARTTTSRHYHSFYYFRGYSRDASRYNNRASGYQNYDGTAPEYNYSDTYRSYSNTVRQGSTGTRTSSGGGIGFGK</sequence>
<name>A0A6N2TWD9_BLAHA</name>
<keyword evidence="2" id="KW-0472">Membrane</keyword>
<reference evidence="3" key="1">
    <citation type="submission" date="2019-11" db="EMBL/GenBank/DDBJ databases">
        <authorList>
            <person name="Feng L."/>
        </authorList>
    </citation>
    <scope>NUCLEOTIDE SEQUENCE</scope>
    <source>
        <strain evidence="3">BhanseniiLFYP23</strain>
    </source>
</reference>
<feature type="region of interest" description="Disordered" evidence="1">
    <location>
        <begin position="361"/>
        <end position="382"/>
    </location>
</feature>
<organism evidence="3">
    <name type="scientific">Blautia hansenii</name>
    <name type="common">Ruminococcus hansenii</name>
    <dbReference type="NCBI Taxonomy" id="1322"/>
    <lineage>
        <taxon>Bacteria</taxon>
        <taxon>Bacillati</taxon>
        <taxon>Bacillota</taxon>
        <taxon>Clostridia</taxon>
        <taxon>Lachnospirales</taxon>
        <taxon>Lachnospiraceae</taxon>
        <taxon>Blautia</taxon>
    </lineage>
</organism>
<dbReference type="RefSeq" id="WP_156342403.1">
    <property type="nucleotide sequence ID" value="NZ_CACRSY010000012.1"/>
</dbReference>
<dbReference type="AlphaFoldDB" id="A0A6N2TWD9"/>
<evidence type="ECO:0000256" key="1">
    <source>
        <dbReference type="SAM" id="MobiDB-lite"/>
    </source>
</evidence>
<keyword evidence="2" id="KW-1133">Transmembrane helix</keyword>
<accession>A0A6N2TWD9</accession>
<evidence type="ECO:0000313" key="3">
    <source>
        <dbReference type="EMBL" id="VYT09339.1"/>
    </source>
</evidence>
<proteinExistence type="predicted"/>
<dbReference type="EMBL" id="CACRSY010000012">
    <property type="protein sequence ID" value="VYT09339.1"/>
    <property type="molecule type" value="Genomic_DNA"/>
</dbReference>
<feature type="transmembrane region" description="Helical" evidence="2">
    <location>
        <begin position="183"/>
        <end position="200"/>
    </location>
</feature>
<keyword evidence="2" id="KW-0812">Transmembrane</keyword>